<evidence type="ECO:0000313" key="2">
    <source>
        <dbReference type="EMBL" id="GMR30819.1"/>
    </source>
</evidence>
<feature type="compositionally biased region" description="Low complexity" evidence="1">
    <location>
        <begin position="1"/>
        <end position="23"/>
    </location>
</feature>
<evidence type="ECO:0000256" key="1">
    <source>
        <dbReference type="SAM" id="MobiDB-lite"/>
    </source>
</evidence>
<proteinExistence type="predicted"/>
<reference evidence="3" key="1">
    <citation type="submission" date="2022-10" db="EMBL/GenBank/DDBJ databases">
        <title>Genome assembly of Pristionchus species.</title>
        <authorList>
            <person name="Yoshida K."/>
            <person name="Sommer R.J."/>
        </authorList>
    </citation>
    <scope>NUCLEOTIDE SEQUENCE [LARGE SCALE GENOMIC DNA]</scope>
    <source>
        <strain evidence="3">RS5460</strain>
    </source>
</reference>
<feature type="compositionally biased region" description="Low complexity" evidence="1">
    <location>
        <begin position="31"/>
        <end position="48"/>
    </location>
</feature>
<keyword evidence="3" id="KW-1185">Reference proteome</keyword>
<sequence>RQRARPSVSRRPSRSSGSRPSSRPRGKCTGNPSLVRRPRSSRSSNPSRSRLRSGGESACSRRSKNARSPPHSSSPACPFADSSARSWTSAPSTLRRTICGFSLPPSTPSRRPPKRTSSACSRMPTWRLSMQGESPSCPGTSTSCEEFEGRSEKANDSQNSFLVS</sequence>
<feature type="non-terminal residue" evidence="2">
    <location>
        <position position="1"/>
    </location>
</feature>
<feature type="region of interest" description="Disordered" evidence="1">
    <location>
        <begin position="1"/>
        <end position="164"/>
    </location>
</feature>
<name>A0AAN4YZZ9_9BILA</name>
<dbReference type="EMBL" id="BTRK01000001">
    <property type="protein sequence ID" value="GMR30819.1"/>
    <property type="molecule type" value="Genomic_DNA"/>
</dbReference>
<comment type="caution">
    <text evidence="2">The sequence shown here is derived from an EMBL/GenBank/DDBJ whole genome shotgun (WGS) entry which is preliminary data.</text>
</comment>
<evidence type="ECO:0000313" key="3">
    <source>
        <dbReference type="Proteomes" id="UP001328107"/>
    </source>
</evidence>
<organism evidence="2 3">
    <name type="scientific">Pristionchus mayeri</name>
    <dbReference type="NCBI Taxonomy" id="1317129"/>
    <lineage>
        <taxon>Eukaryota</taxon>
        <taxon>Metazoa</taxon>
        <taxon>Ecdysozoa</taxon>
        <taxon>Nematoda</taxon>
        <taxon>Chromadorea</taxon>
        <taxon>Rhabditida</taxon>
        <taxon>Rhabditina</taxon>
        <taxon>Diplogasteromorpha</taxon>
        <taxon>Diplogasteroidea</taxon>
        <taxon>Neodiplogasteridae</taxon>
        <taxon>Pristionchus</taxon>
    </lineage>
</organism>
<dbReference type="Proteomes" id="UP001328107">
    <property type="component" value="Unassembled WGS sequence"/>
</dbReference>
<protein>
    <submittedName>
        <fullName evidence="2">Uncharacterized protein</fullName>
    </submittedName>
</protein>
<accession>A0AAN4YZZ9</accession>
<gene>
    <name evidence="2" type="ORF">PMAYCL1PPCAC_01014</name>
</gene>
<feature type="compositionally biased region" description="Polar residues" evidence="1">
    <location>
        <begin position="131"/>
        <end position="144"/>
    </location>
</feature>
<dbReference type="AlphaFoldDB" id="A0AAN4YZZ9"/>
<feature type="compositionally biased region" description="Polar residues" evidence="1">
    <location>
        <begin position="83"/>
        <end position="95"/>
    </location>
</feature>